<dbReference type="InterPro" id="IPR013328">
    <property type="entry name" value="6PGD_dom2"/>
</dbReference>
<dbReference type="EMBL" id="JBHSWE010000001">
    <property type="protein sequence ID" value="MFC6671479.1"/>
    <property type="molecule type" value="Genomic_DNA"/>
</dbReference>
<evidence type="ECO:0000313" key="7">
    <source>
        <dbReference type="Proteomes" id="UP001596422"/>
    </source>
</evidence>
<reference evidence="7" key="1">
    <citation type="journal article" date="2019" name="Int. J. Syst. Evol. Microbiol.">
        <title>The Global Catalogue of Microorganisms (GCM) 10K type strain sequencing project: providing services to taxonomists for standard genome sequencing and annotation.</title>
        <authorList>
            <consortium name="The Broad Institute Genomics Platform"/>
            <consortium name="The Broad Institute Genome Sequencing Center for Infectious Disease"/>
            <person name="Wu L."/>
            <person name="Ma J."/>
        </authorList>
    </citation>
    <scope>NUCLEOTIDE SEQUENCE [LARGE SCALE GENOMIC DNA]</scope>
    <source>
        <strain evidence="7">NBRC 111756</strain>
    </source>
</reference>
<evidence type="ECO:0000256" key="2">
    <source>
        <dbReference type="ARBA" id="ARBA00023235"/>
    </source>
</evidence>
<dbReference type="PANTHER" id="PTHR23309">
    <property type="entry name" value="3-HYDROXYACYL-COA DEHYROGENASE"/>
    <property type="match status" value="1"/>
</dbReference>
<evidence type="ECO:0000256" key="4">
    <source>
        <dbReference type="ARBA" id="ARBA00023268"/>
    </source>
</evidence>
<keyword evidence="7" id="KW-1185">Reference proteome</keyword>
<dbReference type="Proteomes" id="UP001596422">
    <property type="component" value="Unassembled WGS sequence"/>
</dbReference>
<evidence type="ECO:0000256" key="3">
    <source>
        <dbReference type="ARBA" id="ARBA00023239"/>
    </source>
</evidence>
<dbReference type="InterPro" id="IPR006108">
    <property type="entry name" value="3HC_DH_C"/>
</dbReference>
<dbReference type="RefSeq" id="WP_379909984.1">
    <property type="nucleotide sequence ID" value="NZ_JBHSWE010000001.1"/>
</dbReference>
<protein>
    <submittedName>
        <fullName evidence="6">3-hydroxyacyl-CoA dehydrogenase family protein</fullName>
    </submittedName>
</protein>
<sequence length="224" mass="24784">MPGLFSPQRVIDAIEAAVQLPLRDGLRLERELFLQCMASPQRAALVHRFQVERRFARRLKEQRQDPSREVGARLTGRYRETIAQLLDEGADEAGLDAALRAFGMAEGPLRPAVVTATADEADAVESERLIERPLLALVDEGARLLGEGLVQDAGDIDHILIRDCGFPPQRGGPMFYADTLGLSRVLERMRHWQERLGAAWTPASLLQQLAAAGRTFADLNGNPR</sequence>
<keyword evidence="4" id="KW-0511">Multifunctional enzyme</keyword>
<comment type="caution">
    <text evidence="6">The sequence shown here is derived from an EMBL/GenBank/DDBJ whole genome shotgun (WGS) entry which is preliminary data.</text>
</comment>
<keyword evidence="2" id="KW-0413">Isomerase</keyword>
<dbReference type="Pfam" id="PF00725">
    <property type="entry name" value="3HCDH"/>
    <property type="match status" value="1"/>
</dbReference>
<proteinExistence type="predicted"/>
<dbReference type="Gene3D" id="1.10.1040.10">
    <property type="entry name" value="N-(1-d-carboxylethyl)-l-norvaline Dehydrogenase, domain 2"/>
    <property type="match status" value="1"/>
</dbReference>
<feature type="domain" description="3-hydroxyacyl-CoA dehydrogenase C-terminal" evidence="5">
    <location>
        <begin position="131"/>
        <end position="214"/>
    </location>
</feature>
<dbReference type="PANTHER" id="PTHR23309:SF51">
    <property type="entry name" value="3-HYDROXYACYL-COA DEHYDROGENASE-RELATED"/>
    <property type="match status" value="1"/>
</dbReference>
<dbReference type="Gene3D" id="3.90.226.10">
    <property type="entry name" value="2-enoyl-CoA Hydratase, Chain A, domain 1"/>
    <property type="match status" value="1"/>
</dbReference>
<accession>A0ABW2A251</accession>
<keyword evidence="3" id="KW-0456">Lyase</keyword>
<keyword evidence="1" id="KW-0560">Oxidoreductase</keyword>
<evidence type="ECO:0000313" key="6">
    <source>
        <dbReference type="EMBL" id="MFC6671479.1"/>
    </source>
</evidence>
<name>A0ABW2A251_9GAMM</name>
<gene>
    <name evidence="6" type="ORF">ACFQDL_16440</name>
</gene>
<dbReference type="InterPro" id="IPR008927">
    <property type="entry name" value="6-PGluconate_DH-like_C_sf"/>
</dbReference>
<dbReference type="SUPFAM" id="SSF48179">
    <property type="entry name" value="6-phosphogluconate dehydrogenase C-terminal domain-like"/>
    <property type="match status" value="1"/>
</dbReference>
<evidence type="ECO:0000259" key="5">
    <source>
        <dbReference type="Pfam" id="PF00725"/>
    </source>
</evidence>
<organism evidence="6 7">
    <name type="scientific">Marinobacterium aestuariivivens</name>
    <dbReference type="NCBI Taxonomy" id="1698799"/>
    <lineage>
        <taxon>Bacteria</taxon>
        <taxon>Pseudomonadati</taxon>
        <taxon>Pseudomonadota</taxon>
        <taxon>Gammaproteobacteria</taxon>
        <taxon>Oceanospirillales</taxon>
        <taxon>Oceanospirillaceae</taxon>
        <taxon>Marinobacterium</taxon>
    </lineage>
</organism>
<evidence type="ECO:0000256" key="1">
    <source>
        <dbReference type="ARBA" id="ARBA00023002"/>
    </source>
</evidence>